<keyword evidence="2" id="KW-1185">Reference proteome</keyword>
<evidence type="ECO:0000313" key="1">
    <source>
        <dbReference type="EMBL" id="QDH94216.1"/>
    </source>
</evidence>
<dbReference type="Proteomes" id="UP000315658">
    <property type="component" value="Segment"/>
</dbReference>
<proteinExistence type="predicted"/>
<protein>
    <submittedName>
        <fullName evidence="1">Putative kinase</fullName>
    </submittedName>
</protein>
<keyword evidence="1" id="KW-0418">Kinase</keyword>
<dbReference type="RefSeq" id="YP_010064582.1">
    <property type="nucleotide sequence ID" value="NC_054892.1"/>
</dbReference>
<dbReference type="GO" id="GO:0016301">
    <property type="term" value="F:kinase activity"/>
    <property type="evidence" value="ECO:0007669"/>
    <property type="project" value="UniProtKB-KW"/>
</dbReference>
<name>A0A514DKN1_9CAUD</name>
<dbReference type="KEGG" id="vg:65053036"/>
<reference evidence="1 2" key="1">
    <citation type="submission" date="2019-06" db="EMBL/GenBank/DDBJ databases">
        <title>Complete genome sequence of the virus isoalte vB_EcoS_PHB17 infecting Shiga toxin-producing Escherichia.</title>
        <authorList>
            <person name="Chen Y."/>
            <person name="Qian P."/>
            <person name="Song J."/>
            <person name="Li X."/>
        </authorList>
    </citation>
    <scope>NUCLEOTIDE SEQUENCE [LARGE SCALE GENOMIC DNA]</scope>
</reference>
<sequence>MAKIIVLNAPPGAGKDTIGGLVKDESPVPLRLLSFKEPMFEIALAILGPGKYRDFLTAYNDREQKEKPHDFLNGMTCREFMIWISEDVMKPRFGNGYFGKRFAEEAERNDIPVICTDGGFPDEIIELIRGGHEVKVCRLHRQGYTFQGDSRDYIRISSARDNASGCREYDYTLTDGNPMQTVRQIIADHLAK</sequence>
<organism evidence="1 2">
    <name type="scientific">Escherichia phage vB_EcoS_PHB17</name>
    <dbReference type="NCBI Taxonomy" id="2591407"/>
    <lineage>
        <taxon>Viruses</taxon>
        <taxon>Duplodnaviria</taxon>
        <taxon>Heunggongvirae</taxon>
        <taxon>Uroviricota</taxon>
        <taxon>Caudoviricetes</taxon>
        <taxon>Drexlerviridae</taxon>
        <taxon>Tempevirinae</taxon>
        <taxon>Baihuvirus</taxon>
        <taxon>Baihuvirus PHB17</taxon>
        <taxon>Changchunvirus PHB17</taxon>
    </lineage>
</organism>
<dbReference type="EMBL" id="MN090155">
    <property type="protein sequence ID" value="QDH94216.1"/>
    <property type="molecule type" value="Genomic_DNA"/>
</dbReference>
<keyword evidence="1" id="KW-0808">Transferase</keyword>
<dbReference type="GeneID" id="65053036"/>
<evidence type="ECO:0000313" key="2">
    <source>
        <dbReference type="Proteomes" id="UP000315658"/>
    </source>
</evidence>
<accession>A0A514DKN1</accession>